<evidence type="ECO:0000256" key="1">
    <source>
        <dbReference type="ARBA" id="ARBA00004141"/>
    </source>
</evidence>
<keyword evidence="3 5" id="KW-1133">Transmembrane helix</keyword>
<reference evidence="7" key="1">
    <citation type="journal article" date="2014" name="Proc. Natl. Acad. Sci. U.S.A.">
        <title>Extensive sampling of basidiomycete genomes demonstrates inadequacy of the white-rot/brown-rot paradigm for wood decay fungi.</title>
        <authorList>
            <person name="Riley R."/>
            <person name="Salamov A.A."/>
            <person name="Brown D.W."/>
            <person name="Nagy L.G."/>
            <person name="Floudas D."/>
            <person name="Held B.W."/>
            <person name="Levasseur A."/>
            <person name="Lombard V."/>
            <person name="Morin E."/>
            <person name="Otillar R."/>
            <person name="Lindquist E.A."/>
            <person name="Sun H."/>
            <person name="LaButti K.M."/>
            <person name="Schmutz J."/>
            <person name="Jabbour D."/>
            <person name="Luo H."/>
            <person name="Baker S.E."/>
            <person name="Pisabarro A.G."/>
            <person name="Walton J.D."/>
            <person name="Blanchette R.A."/>
            <person name="Henrissat B."/>
            <person name="Martin F."/>
            <person name="Cullen D."/>
            <person name="Hibbett D.S."/>
            <person name="Grigoriev I.V."/>
        </authorList>
    </citation>
    <scope>NUCLEOTIDE SEQUENCE [LARGE SCALE GENOMIC DNA]</scope>
    <source>
        <strain evidence="7">MUCL 33604</strain>
    </source>
</reference>
<organism evidence="6 7">
    <name type="scientific">Jaapia argillacea MUCL 33604</name>
    <dbReference type="NCBI Taxonomy" id="933084"/>
    <lineage>
        <taxon>Eukaryota</taxon>
        <taxon>Fungi</taxon>
        <taxon>Dikarya</taxon>
        <taxon>Basidiomycota</taxon>
        <taxon>Agaricomycotina</taxon>
        <taxon>Agaricomycetes</taxon>
        <taxon>Agaricomycetidae</taxon>
        <taxon>Jaapiales</taxon>
        <taxon>Jaapiaceae</taxon>
        <taxon>Jaapia</taxon>
    </lineage>
</organism>
<protein>
    <recommendedName>
        <fullName evidence="8">Membrane-associated proteins in eicosanoid and glutathione metabolism</fullName>
    </recommendedName>
</protein>
<dbReference type="OrthoDB" id="410651at2759"/>
<keyword evidence="7" id="KW-1185">Reference proteome</keyword>
<evidence type="ECO:0000256" key="4">
    <source>
        <dbReference type="ARBA" id="ARBA00023136"/>
    </source>
</evidence>
<feature type="transmembrane region" description="Helical" evidence="5">
    <location>
        <begin position="12"/>
        <end position="29"/>
    </location>
</feature>
<dbReference type="GO" id="GO:0005635">
    <property type="term" value="C:nuclear envelope"/>
    <property type="evidence" value="ECO:0007669"/>
    <property type="project" value="TreeGrafter"/>
</dbReference>
<dbReference type="Pfam" id="PF01124">
    <property type="entry name" value="MAPEG"/>
    <property type="match status" value="1"/>
</dbReference>
<gene>
    <name evidence="6" type="ORF">JAAARDRAFT_188921</name>
</gene>
<feature type="transmembrane region" description="Helical" evidence="5">
    <location>
        <begin position="123"/>
        <end position="143"/>
    </location>
</feature>
<comment type="subcellular location">
    <subcellularLocation>
        <location evidence="1">Membrane</location>
        <topology evidence="1">Multi-pass membrane protein</topology>
    </subcellularLocation>
</comment>
<evidence type="ECO:0000256" key="3">
    <source>
        <dbReference type="ARBA" id="ARBA00022989"/>
    </source>
</evidence>
<evidence type="ECO:0008006" key="8">
    <source>
        <dbReference type="Google" id="ProtNLM"/>
    </source>
</evidence>
<dbReference type="InterPro" id="IPR023352">
    <property type="entry name" value="MAPEG-like_dom_sf"/>
</dbReference>
<accession>A0A067Q8G1</accession>
<dbReference type="SUPFAM" id="SSF161084">
    <property type="entry name" value="MAPEG domain-like"/>
    <property type="match status" value="1"/>
</dbReference>
<dbReference type="InterPro" id="IPR001129">
    <property type="entry name" value="Membr-assoc_MAPEG"/>
</dbReference>
<dbReference type="GO" id="GO:0004602">
    <property type="term" value="F:glutathione peroxidase activity"/>
    <property type="evidence" value="ECO:0007669"/>
    <property type="project" value="TreeGrafter"/>
</dbReference>
<dbReference type="PANTHER" id="PTHR10250:SF26">
    <property type="entry name" value="GLUTATHIONE S-TRANSFERASE 3, MITOCHONDRIAL"/>
    <property type="match status" value="1"/>
</dbReference>
<name>A0A067Q8G1_9AGAM</name>
<dbReference type="InterPro" id="IPR050997">
    <property type="entry name" value="MAPEG"/>
</dbReference>
<dbReference type="Proteomes" id="UP000027265">
    <property type="component" value="Unassembled WGS sequence"/>
</dbReference>
<dbReference type="GO" id="GO:0016020">
    <property type="term" value="C:membrane"/>
    <property type="evidence" value="ECO:0007669"/>
    <property type="project" value="UniProtKB-SubCell"/>
</dbReference>
<evidence type="ECO:0000256" key="5">
    <source>
        <dbReference type="SAM" id="Phobius"/>
    </source>
</evidence>
<dbReference type="GO" id="GO:0005783">
    <property type="term" value="C:endoplasmic reticulum"/>
    <property type="evidence" value="ECO:0007669"/>
    <property type="project" value="TreeGrafter"/>
</dbReference>
<dbReference type="AlphaFoldDB" id="A0A067Q8G1"/>
<dbReference type="PANTHER" id="PTHR10250">
    <property type="entry name" value="MICROSOMAL GLUTATHIONE S-TRANSFERASE"/>
    <property type="match status" value="1"/>
</dbReference>
<evidence type="ECO:0000256" key="2">
    <source>
        <dbReference type="ARBA" id="ARBA00022692"/>
    </source>
</evidence>
<proteinExistence type="predicted"/>
<evidence type="ECO:0000313" key="6">
    <source>
        <dbReference type="EMBL" id="KDQ63338.1"/>
    </source>
</evidence>
<dbReference type="STRING" id="933084.A0A067Q8G1"/>
<keyword evidence="2 5" id="KW-0812">Transmembrane</keyword>
<sequence>MSSITVPEGYSYVIAAAISTSYLLIWQTVRVGAARKAAKVAYPQLYAEKAEAEANKAAMKFNCTQRAHQNTLENIPMVLLNTLVMGLEFPIAAASLCGVWTASRVLYTLGYATGDPARRNKSGGVFGSIAGVGLIGGSTYAVVQFIRAGL</sequence>
<dbReference type="Gene3D" id="1.20.120.550">
    <property type="entry name" value="Membrane associated eicosanoid/glutathione metabolism-like domain"/>
    <property type="match status" value="1"/>
</dbReference>
<keyword evidence="4 5" id="KW-0472">Membrane</keyword>
<dbReference type="HOGENOM" id="CLU_110291_1_2_1"/>
<evidence type="ECO:0000313" key="7">
    <source>
        <dbReference type="Proteomes" id="UP000027265"/>
    </source>
</evidence>
<dbReference type="GO" id="GO:0004364">
    <property type="term" value="F:glutathione transferase activity"/>
    <property type="evidence" value="ECO:0007669"/>
    <property type="project" value="TreeGrafter"/>
</dbReference>
<dbReference type="EMBL" id="KL197710">
    <property type="protein sequence ID" value="KDQ63338.1"/>
    <property type="molecule type" value="Genomic_DNA"/>
</dbReference>
<dbReference type="InParanoid" id="A0A067Q8G1"/>